<gene>
    <name evidence="2" type="ORF">C2845_PM04G29900</name>
</gene>
<feature type="compositionally biased region" description="Low complexity" evidence="1">
    <location>
        <begin position="71"/>
        <end position="98"/>
    </location>
</feature>
<feature type="region of interest" description="Disordered" evidence="1">
    <location>
        <begin position="1"/>
        <end position="229"/>
    </location>
</feature>
<feature type="compositionally biased region" description="Polar residues" evidence="1">
    <location>
        <begin position="108"/>
        <end position="138"/>
    </location>
</feature>
<protein>
    <submittedName>
        <fullName evidence="2">Uncharacterized protein</fullName>
    </submittedName>
</protein>
<name>A0A3L6QNF6_PANMI</name>
<dbReference type="GO" id="GO:0005634">
    <property type="term" value="C:nucleus"/>
    <property type="evidence" value="ECO:0007669"/>
    <property type="project" value="TreeGrafter"/>
</dbReference>
<dbReference type="EMBL" id="PQIB02000011">
    <property type="protein sequence ID" value="RLM84734.1"/>
    <property type="molecule type" value="Genomic_DNA"/>
</dbReference>
<evidence type="ECO:0000313" key="2">
    <source>
        <dbReference type="EMBL" id="RLM84734.1"/>
    </source>
</evidence>
<feature type="compositionally biased region" description="Low complexity" evidence="1">
    <location>
        <begin position="7"/>
        <end position="26"/>
    </location>
</feature>
<dbReference type="GO" id="GO:0042752">
    <property type="term" value="P:regulation of circadian rhythm"/>
    <property type="evidence" value="ECO:0007669"/>
    <property type="project" value="InterPro"/>
</dbReference>
<dbReference type="PANTHER" id="PTHR34798">
    <property type="entry name" value="PROTEIN TIME FOR COFFEE"/>
    <property type="match status" value="1"/>
</dbReference>
<dbReference type="AlphaFoldDB" id="A0A3L6QNF6"/>
<keyword evidence="3" id="KW-1185">Reference proteome</keyword>
<organism evidence="2 3">
    <name type="scientific">Panicum miliaceum</name>
    <name type="common">Proso millet</name>
    <name type="synonym">Broomcorn millet</name>
    <dbReference type="NCBI Taxonomy" id="4540"/>
    <lineage>
        <taxon>Eukaryota</taxon>
        <taxon>Viridiplantae</taxon>
        <taxon>Streptophyta</taxon>
        <taxon>Embryophyta</taxon>
        <taxon>Tracheophyta</taxon>
        <taxon>Spermatophyta</taxon>
        <taxon>Magnoliopsida</taxon>
        <taxon>Liliopsida</taxon>
        <taxon>Poales</taxon>
        <taxon>Poaceae</taxon>
        <taxon>PACMAD clade</taxon>
        <taxon>Panicoideae</taxon>
        <taxon>Panicodae</taxon>
        <taxon>Paniceae</taxon>
        <taxon>Panicinae</taxon>
        <taxon>Panicum</taxon>
        <taxon>Panicum sect. Panicum</taxon>
    </lineage>
</organism>
<dbReference type="OrthoDB" id="720818at2759"/>
<feature type="compositionally biased region" description="Polar residues" evidence="1">
    <location>
        <begin position="173"/>
        <end position="184"/>
    </location>
</feature>
<reference evidence="3" key="1">
    <citation type="journal article" date="2019" name="Nat. Commun.">
        <title>The genome of broomcorn millet.</title>
        <authorList>
            <person name="Zou C."/>
            <person name="Miki D."/>
            <person name="Li D."/>
            <person name="Tang Q."/>
            <person name="Xiao L."/>
            <person name="Rajput S."/>
            <person name="Deng P."/>
            <person name="Jia W."/>
            <person name="Huang R."/>
            <person name="Zhang M."/>
            <person name="Sun Y."/>
            <person name="Hu J."/>
            <person name="Fu X."/>
            <person name="Schnable P.S."/>
            <person name="Li F."/>
            <person name="Zhang H."/>
            <person name="Feng B."/>
            <person name="Zhu X."/>
            <person name="Liu R."/>
            <person name="Schnable J.C."/>
            <person name="Zhu J.-K."/>
            <person name="Zhang H."/>
        </authorList>
    </citation>
    <scope>NUCLEOTIDE SEQUENCE [LARGE SCALE GENOMIC DNA]</scope>
</reference>
<dbReference type="STRING" id="4540.A0A3L6QNF6"/>
<dbReference type="PANTHER" id="PTHR34798:SF2">
    <property type="entry name" value="PROTEIN TIME FOR COFFEE"/>
    <property type="match status" value="1"/>
</dbReference>
<accession>A0A3L6QNF6</accession>
<dbReference type="Proteomes" id="UP000275267">
    <property type="component" value="Unassembled WGS sequence"/>
</dbReference>
<dbReference type="InterPro" id="IPR039317">
    <property type="entry name" value="TIC"/>
</dbReference>
<sequence>MQALSTPGHQSQSSLSMSSSKMGPSLTNLSTGGGDLSRSSNAPVASGSPSNSVSKSTGGSPPATGSAKGHQQPVQLPSPQQSAKNPASSSSSKSTPTNHFSMAMPSILGQQPNVSPGSNTGSKQQSHMPPSSMKQQPFPQGHFFISNAYTPQAPGAGGPAALGLYQKRPGDKAQQQAPHQQNAMSAAAGNNMKVLHPPGGFMHLASAAQSAGGVPHSHMSSDQKPAAGK</sequence>
<feature type="compositionally biased region" description="Polar residues" evidence="1">
    <location>
        <begin position="37"/>
        <end position="59"/>
    </location>
</feature>
<proteinExistence type="predicted"/>
<evidence type="ECO:0000313" key="3">
    <source>
        <dbReference type="Proteomes" id="UP000275267"/>
    </source>
</evidence>
<evidence type="ECO:0000256" key="1">
    <source>
        <dbReference type="SAM" id="MobiDB-lite"/>
    </source>
</evidence>
<comment type="caution">
    <text evidence="2">The sequence shown here is derived from an EMBL/GenBank/DDBJ whole genome shotgun (WGS) entry which is preliminary data.</text>
</comment>